<dbReference type="InterPro" id="IPR000015">
    <property type="entry name" value="Fimb_usher"/>
</dbReference>
<evidence type="ECO:0000313" key="15">
    <source>
        <dbReference type="Proteomes" id="UP001174908"/>
    </source>
</evidence>
<sequence length="886" mass="93584">MQKTSTRCSSPPSRHKAGVGRSSATAGRLTVMSAMSVLACVMSGQAMAAVGADEPALSFDTTFLRARAGEKMDVSRFEKGNTVSPGTYKVDIWVNTERRIRDDVRFVAADAGSSAYPCFTRKMLEELGVDFAKVDAALGADKAAADDKGACMAVGQHVPGATVDFDFGEQRLDLSIAQKFMRRSARGYVSPDRWDYGVNAAFMNYSANSYVSHFDGQDTSQSHYLGLNGGVNLNGWRLRNQGSLTNSTHAGTRYDNIATYVQHDVQALGAQATLGDSFTSGEIFDTVSFRGAQLATDDRMLPDSQRGYAPIVRGTAQTNARVTIRQNGQVIYETSVSPGPFEINDLYPTGYGGNLDVTVTEADGRKNSFVVPYAAVPQSLRPGISRFSATAGRLRNDALRDAPEFGQATFQRGLSNSITAYGGAIGSQGYTALNAGAALNSEYGAVAIDVTAANTQIPGAQSWNGTSWRASYNKFLASSNTNVALAAYRYSTPNYLGFSDAAMVRDLAKYGGDIDALARQRDRLQLVLNQNFGSYGSVFLTASSQQYWNRDKADVFYQAGYSNAFRWGSFSITAGRTRDGIGRVSDQVGVNFTIPLGHSAYAPMMTSSVSKYGDTTSAQTSISGTVGEERRLSYNAYGSYGKNNGESTGNGGVSGTYTGNLGQMTASASSGARTSQVSAGVSGAIVAHPGGVTLSQTVGNTFGIVHAPGAEGASVSSASGVEVDSRGYAVVPYMQPYSLNLVSIDPKGSSTNVEFESTSEQAVPRAGAVPMVQFQTVTGRAALIQAPQVNGEALPFGADVLDANGRNVGVVAQDSRIFVRGVDDKGALIVKWGDRASEQCRVDYRLPKAEEGATSYVSVQAGCVAGMTAQMPGDKSAKATADAIVQ</sequence>
<keyword evidence="9" id="KW-1029">Fimbrium biogenesis</keyword>
<evidence type="ECO:0000259" key="12">
    <source>
        <dbReference type="Pfam" id="PF13953"/>
    </source>
</evidence>
<dbReference type="EMBL" id="JASZYV010000001">
    <property type="protein sequence ID" value="MDM0044285.1"/>
    <property type="molecule type" value="Genomic_DNA"/>
</dbReference>
<dbReference type="Pfam" id="PF00577">
    <property type="entry name" value="Usher"/>
    <property type="match status" value="1"/>
</dbReference>
<dbReference type="InterPro" id="IPR037224">
    <property type="entry name" value="PapC_N_sf"/>
</dbReference>
<dbReference type="PANTHER" id="PTHR30451">
    <property type="entry name" value="OUTER MEMBRANE USHER PROTEIN"/>
    <property type="match status" value="1"/>
</dbReference>
<evidence type="ECO:0000256" key="4">
    <source>
        <dbReference type="ARBA" id="ARBA00022452"/>
    </source>
</evidence>
<dbReference type="Gene3D" id="2.60.40.2610">
    <property type="entry name" value="Outer membrane usher protein FimD, plug domain"/>
    <property type="match status" value="1"/>
</dbReference>
<protein>
    <submittedName>
        <fullName evidence="14">Fimbria/pilus outer membrane usher protein</fullName>
    </submittedName>
</protein>
<dbReference type="InterPro" id="IPR018030">
    <property type="entry name" value="Fimbrial_membr_usher_CS"/>
</dbReference>
<feature type="signal peptide" evidence="11">
    <location>
        <begin position="1"/>
        <end position="48"/>
    </location>
</feature>
<evidence type="ECO:0000259" key="13">
    <source>
        <dbReference type="Pfam" id="PF13954"/>
    </source>
</evidence>
<dbReference type="PROSITE" id="PS01151">
    <property type="entry name" value="FIMBRIAL_USHER"/>
    <property type="match status" value="1"/>
</dbReference>
<keyword evidence="6 11" id="KW-0732">Signal</keyword>
<dbReference type="Pfam" id="PF13953">
    <property type="entry name" value="PapC_C"/>
    <property type="match status" value="1"/>
</dbReference>
<dbReference type="InterPro" id="IPR025885">
    <property type="entry name" value="PapC_N"/>
</dbReference>
<evidence type="ECO:0000256" key="2">
    <source>
        <dbReference type="ARBA" id="ARBA00008064"/>
    </source>
</evidence>
<feature type="chain" id="PRO_5045331168" evidence="11">
    <location>
        <begin position="49"/>
        <end position="886"/>
    </location>
</feature>
<evidence type="ECO:0000256" key="6">
    <source>
        <dbReference type="ARBA" id="ARBA00022729"/>
    </source>
</evidence>
<dbReference type="Proteomes" id="UP001174908">
    <property type="component" value="Unassembled WGS sequence"/>
</dbReference>
<keyword evidence="8 9" id="KW-0998">Cell outer membrane</keyword>
<dbReference type="InterPro" id="IPR025949">
    <property type="entry name" value="PapC-like_C"/>
</dbReference>
<dbReference type="PANTHER" id="PTHR30451:SF20">
    <property type="entry name" value="FIMBRIAE USHER"/>
    <property type="match status" value="1"/>
</dbReference>
<dbReference type="SUPFAM" id="SSF141729">
    <property type="entry name" value="FimD N-terminal domain-like"/>
    <property type="match status" value="1"/>
</dbReference>
<evidence type="ECO:0000256" key="8">
    <source>
        <dbReference type="ARBA" id="ARBA00023237"/>
    </source>
</evidence>
<feature type="domain" description="PapC N-terminal" evidence="13">
    <location>
        <begin position="58"/>
        <end position="208"/>
    </location>
</feature>
<dbReference type="RefSeq" id="WP_286659331.1">
    <property type="nucleotide sequence ID" value="NZ_JASZYV010000001.1"/>
</dbReference>
<evidence type="ECO:0000256" key="9">
    <source>
        <dbReference type="RuleBase" id="RU003884"/>
    </source>
</evidence>
<comment type="similarity">
    <text evidence="2 9">Belongs to the fimbrial export usher family.</text>
</comment>
<feature type="region of interest" description="Disordered" evidence="10">
    <location>
        <begin position="1"/>
        <end position="22"/>
    </location>
</feature>
<accession>A0ABT7N8U2</accession>
<name>A0ABT7N8U2_9BURK</name>
<feature type="compositionally biased region" description="Polar residues" evidence="10">
    <location>
        <begin position="1"/>
        <end position="12"/>
    </location>
</feature>
<dbReference type="Gene3D" id="2.60.40.2070">
    <property type="match status" value="1"/>
</dbReference>
<proteinExistence type="inferred from homology"/>
<evidence type="ECO:0000256" key="7">
    <source>
        <dbReference type="ARBA" id="ARBA00023136"/>
    </source>
</evidence>
<keyword evidence="15" id="KW-1185">Reference proteome</keyword>
<evidence type="ECO:0000256" key="11">
    <source>
        <dbReference type="SAM" id="SignalP"/>
    </source>
</evidence>
<evidence type="ECO:0000256" key="1">
    <source>
        <dbReference type="ARBA" id="ARBA00004571"/>
    </source>
</evidence>
<organism evidence="14 15">
    <name type="scientific">Variovorax dokdonensis</name>
    <dbReference type="NCBI Taxonomy" id="344883"/>
    <lineage>
        <taxon>Bacteria</taxon>
        <taxon>Pseudomonadati</taxon>
        <taxon>Pseudomonadota</taxon>
        <taxon>Betaproteobacteria</taxon>
        <taxon>Burkholderiales</taxon>
        <taxon>Comamonadaceae</taxon>
        <taxon>Variovorax</taxon>
    </lineage>
</organism>
<dbReference type="Gene3D" id="2.60.40.3110">
    <property type="match status" value="1"/>
</dbReference>
<keyword evidence="5 9" id="KW-0812">Transmembrane</keyword>
<comment type="subcellular location">
    <subcellularLocation>
        <location evidence="1 9">Cell outer membrane</location>
        <topology evidence="1 9">Multi-pass membrane protein</topology>
    </subcellularLocation>
</comment>
<evidence type="ECO:0000256" key="5">
    <source>
        <dbReference type="ARBA" id="ARBA00022692"/>
    </source>
</evidence>
<feature type="domain" description="PapC-like C-terminal" evidence="12">
    <location>
        <begin position="783"/>
        <end position="848"/>
    </location>
</feature>
<dbReference type="InterPro" id="IPR043142">
    <property type="entry name" value="PapC-like_C_sf"/>
</dbReference>
<dbReference type="InterPro" id="IPR042186">
    <property type="entry name" value="FimD_plug_dom"/>
</dbReference>
<dbReference type="Pfam" id="PF13954">
    <property type="entry name" value="PapC_N"/>
    <property type="match status" value="1"/>
</dbReference>
<keyword evidence="3 9" id="KW-0813">Transport</keyword>
<dbReference type="Gene3D" id="3.10.20.410">
    <property type="match status" value="1"/>
</dbReference>
<keyword evidence="7 9" id="KW-0472">Membrane</keyword>
<evidence type="ECO:0000256" key="3">
    <source>
        <dbReference type="ARBA" id="ARBA00022448"/>
    </source>
</evidence>
<evidence type="ECO:0000256" key="10">
    <source>
        <dbReference type="SAM" id="MobiDB-lite"/>
    </source>
</evidence>
<gene>
    <name evidence="14" type="ORF">QTH91_07320</name>
</gene>
<reference evidence="14" key="1">
    <citation type="submission" date="2023-06" db="EMBL/GenBank/DDBJ databases">
        <authorList>
            <person name="Jiang Y."/>
            <person name="Liu Q."/>
        </authorList>
    </citation>
    <scope>NUCLEOTIDE SEQUENCE</scope>
    <source>
        <strain evidence="14">CGMCC 1.12089</strain>
    </source>
</reference>
<comment type="caution">
    <text evidence="14">The sequence shown here is derived from an EMBL/GenBank/DDBJ whole genome shotgun (WGS) entry which is preliminary data.</text>
</comment>
<evidence type="ECO:0000313" key="14">
    <source>
        <dbReference type="EMBL" id="MDM0044285.1"/>
    </source>
</evidence>
<keyword evidence="4" id="KW-1134">Transmembrane beta strand</keyword>